<comment type="caution">
    <text evidence="3">The sequence shown here is derived from an EMBL/GenBank/DDBJ whole genome shotgun (WGS) entry which is preliminary data.</text>
</comment>
<accession>A0AAE1XP75</accession>
<evidence type="ECO:0000256" key="2">
    <source>
        <dbReference type="ARBA" id="ARBA00025223"/>
    </source>
</evidence>
<comment type="similarity">
    <text evidence="1">Belongs to the ABI family.</text>
</comment>
<evidence type="ECO:0000256" key="1">
    <source>
        <dbReference type="ARBA" id="ARBA00010020"/>
    </source>
</evidence>
<dbReference type="AlphaFoldDB" id="A0AAE1XP75"/>
<evidence type="ECO:0000313" key="3">
    <source>
        <dbReference type="EMBL" id="KAK4415485.1"/>
    </source>
</evidence>
<protein>
    <submittedName>
        <fullName evidence="3">Uncharacterized protein</fullName>
    </submittedName>
</protein>
<sequence>MEEESKFLVDNATEFHKSLKELRELSSQLYHAADYWETAFMSSQDKRHIVETTKDYISGAVATLVDHVGSISAVLEYSISKTNSVPQAEHKIDTLKQRIGTCQQHSHRLALPRLHWTTHFSRFHSRYISLRLQDSAFMSAVCSVHRDAENHFDATGKEGNASEAKKPPFIDTDTWKPVLVECSNNIERKISGASATLDDAVRRYKHLLPSHDGALSISPKAEHSTFHFQVQEAQKVKRSMINWKVMKNKEIASLIRRGKQILA</sequence>
<keyword evidence="4" id="KW-1185">Reference proteome</keyword>
<organism evidence="3 4">
    <name type="scientific">Sesamum alatum</name>
    <dbReference type="NCBI Taxonomy" id="300844"/>
    <lineage>
        <taxon>Eukaryota</taxon>
        <taxon>Viridiplantae</taxon>
        <taxon>Streptophyta</taxon>
        <taxon>Embryophyta</taxon>
        <taxon>Tracheophyta</taxon>
        <taxon>Spermatophyta</taxon>
        <taxon>Magnoliopsida</taxon>
        <taxon>eudicotyledons</taxon>
        <taxon>Gunneridae</taxon>
        <taxon>Pentapetalae</taxon>
        <taxon>asterids</taxon>
        <taxon>lamiids</taxon>
        <taxon>Lamiales</taxon>
        <taxon>Pedaliaceae</taxon>
        <taxon>Sesamum</taxon>
    </lineage>
</organism>
<dbReference type="Gene3D" id="6.10.140.1620">
    <property type="match status" value="1"/>
</dbReference>
<gene>
    <name evidence="3" type="ORF">Salat_2655900</name>
</gene>
<dbReference type="PANTHER" id="PTHR10460">
    <property type="entry name" value="ABL INTERACTOR FAMILY MEMBER"/>
    <property type="match status" value="1"/>
</dbReference>
<name>A0AAE1XP75_9LAMI</name>
<comment type="function">
    <text evidence="2">Involved in regulation of actin and microtubule organization. Part of a WAVE complex that activates the Arp2/3 complex.</text>
</comment>
<evidence type="ECO:0000313" key="4">
    <source>
        <dbReference type="Proteomes" id="UP001293254"/>
    </source>
</evidence>
<reference evidence="3" key="1">
    <citation type="submission" date="2020-06" db="EMBL/GenBank/DDBJ databases">
        <authorList>
            <person name="Li T."/>
            <person name="Hu X."/>
            <person name="Zhang T."/>
            <person name="Song X."/>
            <person name="Zhang H."/>
            <person name="Dai N."/>
            <person name="Sheng W."/>
            <person name="Hou X."/>
            <person name="Wei L."/>
        </authorList>
    </citation>
    <scope>NUCLEOTIDE SEQUENCE</scope>
    <source>
        <strain evidence="3">3651</strain>
        <tissue evidence="3">Leaf</tissue>
    </source>
</reference>
<dbReference type="EMBL" id="JACGWO010000011">
    <property type="protein sequence ID" value="KAK4415485.1"/>
    <property type="molecule type" value="Genomic_DNA"/>
</dbReference>
<proteinExistence type="inferred from homology"/>
<dbReference type="InterPro" id="IPR028457">
    <property type="entry name" value="ABI"/>
</dbReference>
<dbReference type="Proteomes" id="UP001293254">
    <property type="component" value="Unassembled WGS sequence"/>
</dbReference>
<reference evidence="3" key="2">
    <citation type="journal article" date="2024" name="Plant">
        <title>Genomic evolution and insights into agronomic trait innovations of Sesamum species.</title>
        <authorList>
            <person name="Miao H."/>
            <person name="Wang L."/>
            <person name="Qu L."/>
            <person name="Liu H."/>
            <person name="Sun Y."/>
            <person name="Le M."/>
            <person name="Wang Q."/>
            <person name="Wei S."/>
            <person name="Zheng Y."/>
            <person name="Lin W."/>
            <person name="Duan Y."/>
            <person name="Cao H."/>
            <person name="Xiong S."/>
            <person name="Wang X."/>
            <person name="Wei L."/>
            <person name="Li C."/>
            <person name="Ma Q."/>
            <person name="Ju M."/>
            <person name="Zhao R."/>
            <person name="Li G."/>
            <person name="Mu C."/>
            <person name="Tian Q."/>
            <person name="Mei H."/>
            <person name="Zhang T."/>
            <person name="Gao T."/>
            <person name="Zhang H."/>
        </authorList>
    </citation>
    <scope>NUCLEOTIDE SEQUENCE</scope>
    <source>
        <strain evidence="3">3651</strain>
    </source>
</reference>
<dbReference type="PANTHER" id="PTHR10460:SF11">
    <property type="entry name" value="PROTEIN ABIL5-RELATED"/>
    <property type="match status" value="1"/>
</dbReference>